<reference evidence="2 3" key="1">
    <citation type="submission" date="2023-11" db="EMBL/GenBank/DDBJ databases">
        <title>Halocaridina rubra genome assembly.</title>
        <authorList>
            <person name="Smith C."/>
        </authorList>
    </citation>
    <scope>NUCLEOTIDE SEQUENCE [LARGE SCALE GENOMIC DNA]</scope>
    <source>
        <strain evidence="2">EP-1</strain>
        <tissue evidence="2">Whole</tissue>
    </source>
</reference>
<gene>
    <name evidence="2" type="ORF">SK128_016073</name>
</gene>
<accession>A0AAN8WKC8</accession>
<proteinExistence type="predicted"/>
<evidence type="ECO:0000256" key="1">
    <source>
        <dbReference type="SAM" id="Phobius"/>
    </source>
</evidence>
<dbReference type="Proteomes" id="UP001381693">
    <property type="component" value="Unassembled WGS sequence"/>
</dbReference>
<evidence type="ECO:0000313" key="2">
    <source>
        <dbReference type="EMBL" id="KAK7065501.1"/>
    </source>
</evidence>
<evidence type="ECO:0000313" key="3">
    <source>
        <dbReference type="Proteomes" id="UP001381693"/>
    </source>
</evidence>
<keyword evidence="3" id="KW-1185">Reference proteome</keyword>
<protein>
    <submittedName>
        <fullName evidence="2">Uncharacterized protein</fullName>
    </submittedName>
</protein>
<name>A0AAN8WKC8_HALRR</name>
<keyword evidence="1" id="KW-1133">Transmembrane helix</keyword>
<comment type="caution">
    <text evidence="2">The sequence shown here is derived from an EMBL/GenBank/DDBJ whole genome shotgun (WGS) entry which is preliminary data.</text>
</comment>
<dbReference type="EMBL" id="JAXCGZ010020770">
    <property type="protein sequence ID" value="KAK7065501.1"/>
    <property type="molecule type" value="Genomic_DNA"/>
</dbReference>
<organism evidence="2 3">
    <name type="scientific">Halocaridina rubra</name>
    <name type="common">Hawaiian red shrimp</name>
    <dbReference type="NCBI Taxonomy" id="373956"/>
    <lineage>
        <taxon>Eukaryota</taxon>
        <taxon>Metazoa</taxon>
        <taxon>Ecdysozoa</taxon>
        <taxon>Arthropoda</taxon>
        <taxon>Crustacea</taxon>
        <taxon>Multicrustacea</taxon>
        <taxon>Malacostraca</taxon>
        <taxon>Eumalacostraca</taxon>
        <taxon>Eucarida</taxon>
        <taxon>Decapoda</taxon>
        <taxon>Pleocyemata</taxon>
        <taxon>Caridea</taxon>
        <taxon>Atyoidea</taxon>
        <taxon>Atyidae</taxon>
        <taxon>Halocaridina</taxon>
    </lineage>
</organism>
<feature type="transmembrane region" description="Helical" evidence="1">
    <location>
        <begin position="133"/>
        <end position="152"/>
    </location>
</feature>
<keyword evidence="1" id="KW-0472">Membrane</keyword>
<keyword evidence="1" id="KW-0812">Transmembrane</keyword>
<sequence>MEEKLESGCAVSVICDKTNYIKLDSMENSRVENKGEGEILQNIDSIRCHSCKHLYSQSGEVVLTPVSLCHPHDSKEYKPSLPLNQSKSWKARRYEGLCRCNGAGQECQCYETDRNLYLQYIKIACWGPKIKKTLLVIAASIPFIFLIVYLVFTYK</sequence>
<dbReference type="AlphaFoldDB" id="A0AAN8WKC8"/>